<dbReference type="AlphaFoldDB" id="A0A5B0DZP7"/>
<evidence type="ECO:0000313" key="1">
    <source>
        <dbReference type="EMBL" id="KAA0971020.1"/>
    </source>
</evidence>
<dbReference type="EMBL" id="VTWH01000002">
    <property type="protein sequence ID" value="KAA0971020.1"/>
    <property type="molecule type" value="Genomic_DNA"/>
</dbReference>
<dbReference type="Proteomes" id="UP000324738">
    <property type="component" value="Unassembled WGS sequence"/>
</dbReference>
<gene>
    <name evidence="1" type="ORF">FPY71_11235</name>
</gene>
<evidence type="ECO:0000313" key="2">
    <source>
        <dbReference type="Proteomes" id="UP000324738"/>
    </source>
</evidence>
<protein>
    <submittedName>
        <fullName evidence="1">Uncharacterized protein</fullName>
    </submittedName>
</protein>
<reference evidence="1 2" key="1">
    <citation type="submission" date="2019-08" db="EMBL/GenBank/DDBJ databases">
        <title>Aureimonas fodiniaquatilis sp. nov., isolated from a coal mine wastewater.</title>
        <authorList>
            <person name="Kim W."/>
        </authorList>
    </citation>
    <scope>NUCLEOTIDE SEQUENCE [LARGE SCALE GENOMIC DNA]</scope>
    <source>
        <strain evidence="1 2">CAU 1482</strain>
    </source>
</reference>
<organism evidence="1 2">
    <name type="scientific">Aureimonas fodinaquatilis</name>
    <dbReference type="NCBI Taxonomy" id="2565783"/>
    <lineage>
        <taxon>Bacteria</taxon>
        <taxon>Pseudomonadati</taxon>
        <taxon>Pseudomonadota</taxon>
        <taxon>Alphaproteobacteria</taxon>
        <taxon>Hyphomicrobiales</taxon>
        <taxon>Aurantimonadaceae</taxon>
        <taxon>Aureimonas</taxon>
    </lineage>
</organism>
<keyword evidence="2" id="KW-1185">Reference proteome</keyword>
<proteinExistence type="predicted"/>
<name>A0A5B0DZP7_9HYPH</name>
<dbReference type="RefSeq" id="WP_149300330.1">
    <property type="nucleotide sequence ID" value="NZ_VTWH01000002.1"/>
</dbReference>
<accession>A0A5B0DZP7</accession>
<sequence length="60" mass="6720">MNKTQHTPFRSQRDRQQEVDLLKKYRGIGIAAVAAAGQKVTRNLPQLRGQASKHSAESMD</sequence>
<comment type="caution">
    <text evidence="1">The sequence shown here is derived from an EMBL/GenBank/DDBJ whole genome shotgun (WGS) entry which is preliminary data.</text>
</comment>